<dbReference type="OrthoDB" id="8535430at2"/>
<keyword evidence="1" id="KW-0805">Transcription regulation</keyword>
<dbReference type="InterPro" id="IPR050109">
    <property type="entry name" value="HTH-type_TetR-like_transc_reg"/>
</dbReference>
<dbReference type="SUPFAM" id="SSF46689">
    <property type="entry name" value="Homeodomain-like"/>
    <property type="match status" value="1"/>
</dbReference>
<dbReference type="GO" id="GO:0000976">
    <property type="term" value="F:transcription cis-regulatory region binding"/>
    <property type="evidence" value="ECO:0007669"/>
    <property type="project" value="TreeGrafter"/>
</dbReference>
<dbReference type="Gene3D" id="1.10.357.10">
    <property type="entry name" value="Tetracycline Repressor, domain 2"/>
    <property type="match status" value="1"/>
</dbReference>
<feature type="domain" description="HTH tetR-type" evidence="5">
    <location>
        <begin position="6"/>
        <end position="66"/>
    </location>
</feature>
<evidence type="ECO:0000256" key="4">
    <source>
        <dbReference type="PROSITE-ProRule" id="PRU00335"/>
    </source>
</evidence>
<keyword evidence="9" id="KW-1185">Reference proteome</keyword>
<dbReference type="EMBL" id="MDUX01000037">
    <property type="protein sequence ID" value="KAF7598796.1"/>
    <property type="molecule type" value="Genomic_DNA"/>
</dbReference>
<dbReference type="Pfam" id="PF14246">
    <property type="entry name" value="TetR_C_7"/>
    <property type="match status" value="1"/>
</dbReference>
<dbReference type="PRINTS" id="PR00455">
    <property type="entry name" value="HTHTETR"/>
</dbReference>
<dbReference type="InterPro" id="IPR009057">
    <property type="entry name" value="Homeodomain-like_sf"/>
</dbReference>
<evidence type="ECO:0000313" key="6">
    <source>
        <dbReference type="EMBL" id="KAF7598796.1"/>
    </source>
</evidence>
<dbReference type="FunFam" id="1.10.10.60:FF:000141">
    <property type="entry name" value="TetR family transcriptional regulator"/>
    <property type="match status" value="1"/>
</dbReference>
<gene>
    <name evidence="6" type="ORF">BGI27_11395</name>
    <name evidence="7" type="ORF">CGU29_10580</name>
</gene>
<dbReference type="RefSeq" id="WP_095525007.1">
    <property type="nucleotide sequence ID" value="NZ_MDUX01000037.1"/>
</dbReference>
<dbReference type="InterPro" id="IPR039536">
    <property type="entry name" value="TetR_C_Proteobacteria"/>
</dbReference>
<feature type="DNA-binding region" description="H-T-H motif" evidence="4">
    <location>
        <begin position="29"/>
        <end position="48"/>
    </location>
</feature>
<dbReference type="Pfam" id="PF00440">
    <property type="entry name" value="TetR_N"/>
    <property type="match status" value="1"/>
</dbReference>
<dbReference type="PANTHER" id="PTHR30055:SF119">
    <property type="entry name" value="NALC"/>
    <property type="match status" value="1"/>
</dbReference>
<sequence length="201" mass="22279">MRSKSESRRQTIIDEARAVFQECGFEGASMSQIAARVGGSKATLYSYFASKDELFVEVMRRSAEALMRDVFEKLDSQADLTANLRRFGEGFLEAACQPELINNYRNAYAEARKSEVGRLFYERGPRQGLLVLSEHLDACMKQGKLRQADSVVAAQHLLALLEAECGQLLLLGVSEGFLPAATRQMAGRAVEVFLRAYSTPA</sequence>
<name>A0A272ERD2_9RHOO</name>
<dbReference type="GO" id="GO:0003700">
    <property type="term" value="F:DNA-binding transcription factor activity"/>
    <property type="evidence" value="ECO:0007669"/>
    <property type="project" value="TreeGrafter"/>
</dbReference>
<dbReference type="AlphaFoldDB" id="A0A272ERD2"/>
<evidence type="ECO:0000256" key="2">
    <source>
        <dbReference type="ARBA" id="ARBA00023125"/>
    </source>
</evidence>
<keyword evidence="2 4" id="KW-0238">DNA-binding</keyword>
<proteinExistence type="predicted"/>
<dbReference type="EMBL" id="NMRN01000032">
    <property type="protein sequence ID" value="PAS92677.1"/>
    <property type="molecule type" value="Genomic_DNA"/>
</dbReference>
<organism evidence="7 8">
    <name type="scientific">Candidatus Dactylopiibacterium carminicum</name>
    <dbReference type="NCBI Taxonomy" id="857335"/>
    <lineage>
        <taxon>Bacteria</taxon>
        <taxon>Pseudomonadati</taxon>
        <taxon>Pseudomonadota</taxon>
        <taxon>Betaproteobacteria</taxon>
        <taxon>Rhodocyclales</taxon>
        <taxon>Rhodocyclaceae</taxon>
        <taxon>Candidatus Dactylopiibacterium</taxon>
    </lineage>
</organism>
<evidence type="ECO:0000256" key="1">
    <source>
        <dbReference type="ARBA" id="ARBA00023015"/>
    </source>
</evidence>
<comment type="caution">
    <text evidence="7">The sequence shown here is derived from an EMBL/GenBank/DDBJ whole genome shotgun (WGS) entry which is preliminary data.</text>
</comment>
<reference evidence="6 9" key="1">
    <citation type="submission" date="2016-08" db="EMBL/GenBank/DDBJ databases">
        <title>Candidatus Dactylopiibacterium carminicum genome sequence.</title>
        <authorList>
            <person name="Ramirez-Puebla S.T."/>
            <person name="Ormeno-Orrillo E."/>
            <person name="Vera-Ponce De Leon A."/>
            <person name="Luis L."/>
            <person name="Sanchez-Flores A."/>
            <person name="Monica R."/>
            <person name="Martinez-Romero E."/>
        </authorList>
    </citation>
    <scope>NUCLEOTIDE SEQUENCE [LARGE SCALE GENOMIC DNA]</scope>
    <source>
        <strain evidence="6">END1</strain>
    </source>
</reference>
<keyword evidence="3" id="KW-0804">Transcription</keyword>
<protein>
    <submittedName>
        <fullName evidence="7">TetR family transcriptional regulator</fullName>
    </submittedName>
    <submittedName>
        <fullName evidence="6">TetR/AcrR family transcriptional regulator</fullName>
    </submittedName>
</protein>
<dbReference type="PROSITE" id="PS50977">
    <property type="entry name" value="HTH_TETR_2"/>
    <property type="match status" value="1"/>
</dbReference>
<accession>A0A272ERD2</accession>
<evidence type="ECO:0000313" key="9">
    <source>
        <dbReference type="Proteomes" id="UP000623509"/>
    </source>
</evidence>
<evidence type="ECO:0000259" key="5">
    <source>
        <dbReference type="PROSITE" id="PS50977"/>
    </source>
</evidence>
<reference evidence="7 8" key="2">
    <citation type="submission" date="2017-07" db="EMBL/GenBank/DDBJ databases">
        <title>Candidatus Dactylopiibacterium carminicum, a nitrogen-fixing symbiont of the cochineal insect Dactylopius coccus and Dactylopius opuntiae (Hemiptera: Coccoidea: Dactylopiidae).</title>
        <authorList>
            <person name="Vera A."/>
        </authorList>
    </citation>
    <scope>NUCLEOTIDE SEQUENCE [LARGE SCALE GENOMIC DNA]</scope>
    <source>
        <strain evidence="7 8">NFDCM</strain>
    </source>
</reference>
<evidence type="ECO:0000313" key="8">
    <source>
        <dbReference type="Proteomes" id="UP000216107"/>
    </source>
</evidence>
<evidence type="ECO:0000313" key="7">
    <source>
        <dbReference type="EMBL" id="PAS92677.1"/>
    </source>
</evidence>
<evidence type="ECO:0000256" key="3">
    <source>
        <dbReference type="ARBA" id="ARBA00023163"/>
    </source>
</evidence>
<dbReference type="Proteomes" id="UP000216107">
    <property type="component" value="Unassembled WGS sequence"/>
</dbReference>
<dbReference type="Proteomes" id="UP000623509">
    <property type="component" value="Unassembled WGS sequence"/>
</dbReference>
<dbReference type="PANTHER" id="PTHR30055">
    <property type="entry name" value="HTH-TYPE TRANSCRIPTIONAL REGULATOR RUTR"/>
    <property type="match status" value="1"/>
</dbReference>
<dbReference type="InterPro" id="IPR001647">
    <property type="entry name" value="HTH_TetR"/>
</dbReference>